<dbReference type="RefSeq" id="WP_227573651.1">
    <property type="nucleotide sequence ID" value="NZ_JAJEQT010000015.1"/>
</dbReference>
<keyword evidence="2" id="KW-1185">Reference proteome</keyword>
<sequence>MSKRVCKDDQIRLIMECRQSGLSDYQWCKQNGIPPGNFYNWVSRLRKRGYPFPDSEAKSNAVPNIQEVVKIDLIQPQDSSLKVDYNVSLVEQTDSFTVAAELLVGGVTLRLFNGADEKLIQSTLRCLGGMNHDW</sequence>
<comment type="caution">
    <text evidence="1">The sequence shown here is derived from an EMBL/GenBank/DDBJ whole genome shotgun (WGS) entry which is preliminary data.</text>
</comment>
<reference evidence="1 2" key="1">
    <citation type="submission" date="2021-10" db="EMBL/GenBank/DDBJ databases">
        <title>Anaerobic single-cell dispensing facilitates the cultivation of human gut bacteria.</title>
        <authorList>
            <person name="Afrizal A."/>
        </authorList>
    </citation>
    <scope>NUCLEOTIDE SEQUENCE [LARGE SCALE GENOMIC DNA]</scope>
    <source>
        <strain evidence="1 2">CLA-AA-H212</strain>
    </source>
</reference>
<accession>A0ABS8FTY8</accession>
<name>A0ABS8FTY8_9FIRM</name>
<dbReference type="NCBIfam" id="NF047593">
    <property type="entry name" value="IS66_ISAeme5_TnpA"/>
    <property type="match status" value="1"/>
</dbReference>
<proteinExistence type="predicted"/>
<evidence type="ECO:0000313" key="2">
    <source>
        <dbReference type="Proteomes" id="UP001198495"/>
    </source>
</evidence>
<evidence type="ECO:0000313" key="1">
    <source>
        <dbReference type="EMBL" id="MCC2220018.1"/>
    </source>
</evidence>
<dbReference type="Proteomes" id="UP001198495">
    <property type="component" value="Unassembled WGS sequence"/>
</dbReference>
<gene>
    <name evidence="1" type="ORF">LKD28_13470</name>
</gene>
<dbReference type="EMBL" id="JAJEQT010000015">
    <property type="protein sequence ID" value="MCC2220018.1"/>
    <property type="molecule type" value="Genomic_DNA"/>
</dbReference>
<organism evidence="1 2">
    <name type="scientific">Coprococcus hominis</name>
    <name type="common">ex Arizal et al. 2022</name>
    <dbReference type="NCBI Taxonomy" id="2881262"/>
    <lineage>
        <taxon>Bacteria</taxon>
        <taxon>Bacillati</taxon>
        <taxon>Bacillota</taxon>
        <taxon>Clostridia</taxon>
        <taxon>Lachnospirales</taxon>
        <taxon>Lachnospiraceae</taxon>
        <taxon>Coprococcus</taxon>
    </lineage>
</organism>
<protein>
    <submittedName>
        <fullName evidence="1">IS66 family insertion sequence element accessory protein TnpB</fullName>
    </submittedName>
</protein>